<feature type="non-terminal residue" evidence="6">
    <location>
        <position position="453"/>
    </location>
</feature>
<dbReference type="SUPFAM" id="SSF52058">
    <property type="entry name" value="L domain-like"/>
    <property type="match status" value="1"/>
</dbReference>
<dbReference type="InterPro" id="IPR042197">
    <property type="entry name" value="Apaf_helical"/>
</dbReference>
<dbReference type="AlphaFoldDB" id="A0A067DYH4"/>
<dbReference type="InterPro" id="IPR027417">
    <property type="entry name" value="P-loop_NTPase"/>
</dbReference>
<dbReference type="InterPro" id="IPR032675">
    <property type="entry name" value="LRR_dom_sf"/>
</dbReference>
<dbReference type="PRINTS" id="PR00364">
    <property type="entry name" value="DISEASERSIST"/>
</dbReference>
<protein>
    <recommendedName>
        <fullName evidence="5">NB-ARC domain-containing protein</fullName>
    </recommendedName>
</protein>
<dbReference type="InterPro" id="IPR002182">
    <property type="entry name" value="NB-ARC"/>
</dbReference>
<evidence type="ECO:0000313" key="6">
    <source>
        <dbReference type="EMBL" id="KDO44062.1"/>
    </source>
</evidence>
<feature type="non-terminal residue" evidence="6">
    <location>
        <position position="1"/>
    </location>
</feature>
<evidence type="ECO:0000256" key="4">
    <source>
        <dbReference type="ARBA" id="ARBA00022840"/>
    </source>
</evidence>
<reference evidence="6 7" key="1">
    <citation type="submission" date="2014-04" db="EMBL/GenBank/DDBJ databases">
        <authorList>
            <consortium name="International Citrus Genome Consortium"/>
            <person name="Gmitter F."/>
            <person name="Chen C."/>
            <person name="Farmerie W."/>
            <person name="Harkins T."/>
            <person name="Desany B."/>
            <person name="Mohiuddin M."/>
            <person name="Kodira C."/>
            <person name="Borodovsky M."/>
            <person name="Lomsadze A."/>
            <person name="Burns P."/>
            <person name="Jenkins J."/>
            <person name="Prochnik S."/>
            <person name="Shu S."/>
            <person name="Chapman J."/>
            <person name="Pitluck S."/>
            <person name="Schmutz J."/>
            <person name="Rokhsar D."/>
        </authorList>
    </citation>
    <scope>NUCLEOTIDE SEQUENCE</scope>
</reference>
<evidence type="ECO:0000256" key="3">
    <source>
        <dbReference type="ARBA" id="ARBA00022821"/>
    </source>
</evidence>
<dbReference type="Proteomes" id="UP000027120">
    <property type="component" value="Unassembled WGS sequence"/>
</dbReference>
<evidence type="ECO:0000259" key="5">
    <source>
        <dbReference type="Pfam" id="PF00931"/>
    </source>
</evidence>
<name>A0A067DYH4_CITSI</name>
<organism evidence="6 7">
    <name type="scientific">Citrus sinensis</name>
    <name type="common">Sweet orange</name>
    <name type="synonym">Citrus aurantium var. sinensis</name>
    <dbReference type="NCBI Taxonomy" id="2711"/>
    <lineage>
        <taxon>Eukaryota</taxon>
        <taxon>Viridiplantae</taxon>
        <taxon>Streptophyta</taxon>
        <taxon>Embryophyta</taxon>
        <taxon>Tracheophyta</taxon>
        <taxon>Spermatophyta</taxon>
        <taxon>Magnoliopsida</taxon>
        <taxon>eudicotyledons</taxon>
        <taxon>Gunneridae</taxon>
        <taxon>Pentapetalae</taxon>
        <taxon>rosids</taxon>
        <taxon>malvids</taxon>
        <taxon>Sapindales</taxon>
        <taxon>Rutaceae</taxon>
        <taxon>Aurantioideae</taxon>
        <taxon>Citrus</taxon>
    </lineage>
</organism>
<evidence type="ECO:0000256" key="2">
    <source>
        <dbReference type="ARBA" id="ARBA00022741"/>
    </source>
</evidence>
<keyword evidence="4" id="KW-0067">ATP-binding</keyword>
<keyword evidence="3" id="KW-0611">Plant defense</keyword>
<sequence length="453" mass="51307">SDVSKESEVDEPKRREEEIEEYVEKCRASVNDVIDEAEKFIGVDARANKHCFKGLCPNLKTHRRLSKEAERQKEAVVNVQEAGRFDRISYNIIPDDSLLLSNKDYEAFESRMSTFNDILNALKSPDVNMLGIYGMGGIRKTTPAKEVAIKAENEKLFDRVIFVEESESGRARSLCNRLKKEKMILVILDNIWENLDFHAVGIPHGDDHKGCKVLLTARSLDVLSRKMDSQQDFWVGVLKEDEAWSLFKKMAGDYIEGSEFKWVAKDVAKKCAGLPVSIVTVARALRNKRLFDWKDALEQLRWPSSTNFKDIQPTAYKAIELSYVKLDGDELKNIFLLIGYTAIASIDDLLMYGMGLGLFQGIKRMEVARARVVIDLTYMNLLSLPSSLGLLTNLQTLCLYYCKLQDTSVLGELKILEILRLRVNELTRAGSSQLKHLSVRGLRASAPNPTESE</sequence>
<dbReference type="GO" id="GO:0006952">
    <property type="term" value="P:defense response"/>
    <property type="evidence" value="ECO:0007669"/>
    <property type="project" value="UniProtKB-KW"/>
</dbReference>
<dbReference type="PANTHER" id="PTHR33463">
    <property type="entry name" value="NB-ARC DOMAIN-CONTAINING PROTEIN-RELATED"/>
    <property type="match status" value="1"/>
</dbReference>
<dbReference type="Gene3D" id="3.80.10.10">
    <property type="entry name" value="Ribonuclease Inhibitor"/>
    <property type="match status" value="1"/>
</dbReference>
<comment type="similarity">
    <text evidence="1">Belongs to the disease resistance NB-LRR family.</text>
</comment>
<keyword evidence="7" id="KW-1185">Reference proteome</keyword>
<dbReference type="GO" id="GO:0043531">
    <property type="term" value="F:ADP binding"/>
    <property type="evidence" value="ECO:0007669"/>
    <property type="project" value="InterPro"/>
</dbReference>
<gene>
    <name evidence="6" type="ORF">CISIN_1g0482131mg</name>
</gene>
<dbReference type="Gene3D" id="1.10.8.430">
    <property type="entry name" value="Helical domain of apoptotic protease-activating factors"/>
    <property type="match status" value="1"/>
</dbReference>
<feature type="domain" description="NB-ARC" evidence="5">
    <location>
        <begin position="166"/>
        <end position="252"/>
    </location>
</feature>
<dbReference type="STRING" id="2711.A0A067DYH4"/>
<accession>A0A067DYH4</accession>
<proteinExistence type="inferred from homology"/>
<dbReference type="PANTHER" id="PTHR33463:SF198">
    <property type="entry name" value="RPP4C3"/>
    <property type="match status" value="1"/>
</dbReference>
<dbReference type="EMBL" id="KK785334">
    <property type="protein sequence ID" value="KDO44062.1"/>
    <property type="molecule type" value="Genomic_DNA"/>
</dbReference>
<dbReference type="Gene3D" id="3.40.50.300">
    <property type="entry name" value="P-loop containing nucleotide triphosphate hydrolases"/>
    <property type="match status" value="2"/>
</dbReference>
<dbReference type="InterPro" id="IPR050905">
    <property type="entry name" value="Plant_NBS-LRR"/>
</dbReference>
<dbReference type="GO" id="GO:0005524">
    <property type="term" value="F:ATP binding"/>
    <property type="evidence" value="ECO:0007669"/>
    <property type="project" value="UniProtKB-KW"/>
</dbReference>
<evidence type="ECO:0000313" key="7">
    <source>
        <dbReference type="Proteomes" id="UP000027120"/>
    </source>
</evidence>
<evidence type="ECO:0000256" key="1">
    <source>
        <dbReference type="ARBA" id="ARBA00008894"/>
    </source>
</evidence>
<dbReference type="Pfam" id="PF00931">
    <property type="entry name" value="NB-ARC"/>
    <property type="match status" value="1"/>
</dbReference>
<keyword evidence="2" id="KW-0547">Nucleotide-binding</keyword>
<dbReference type="SUPFAM" id="SSF52540">
    <property type="entry name" value="P-loop containing nucleoside triphosphate hydrolases"/>
    <property type="match status" value="1"/>
</dbReference>